<sequence length="83" mass="9454">MFKKCVWLLVSWHPRGSPLFTIHLLHATTPPDSTSKTISPASPRSNPRSSAASVPKSLVSTRCWNLFSTICCRRRPRWCWSND</sequence>
<evidence type="ECO:0000313" key="3">
    <source>
        <dbReference type="Proteomes" id="UP000268093"/>
    </source>
</evidence>
<reference evidence="2 3" key="1">
    <citation type="journal article" date="2018" name="New Phytol.">
        <title>Phylogenomics of Endogonaceae and evolution of mycorrhizas within Mucoromycota.</title>
        <authorList>
            <person name="Chang Y."/>
            <person name="Desiro A."/>
            <person name="Na H."/>
            <person name="Sandor L."/>
            <person name="Lipzen A."/>
            <person name="Clum A."/>
            <person name="Barry K."/>
            <person name="Grigoriev I.V."/>
            <person name="Martin F.M."/>
            <person name="Stajich J.E."/>
            <person name="Smith M.E."/>
            <person name="Bonito G."/>
            <person name="Spatafora J.W."/>
        </authorList>
    </citation>
    <scope>NUCLEOTIDE SEQUENCE [LARGE SCALE GENOMIC DNA]</scope>
    <source>
        <strain evidence="2 3">GMNB39</strain>
    </source>
</reference>
<dbReference type="AlphaFoldDB" id="A0A433D4N5"/>
<dbReference type="Proteomes" id="UP000268093">
    <property type="component" value="Unassembled WGS sequence"/>
</dbReference>
<evidence type="ECO:0000313" key="2">
    <source>
        <dbReference type="EMBL" id="RUP45781.1"/>
    </source>
</evidence>
<organism evidence="2 3">
    <name type="scientific">Jimgerdemannia flammicorona</name>
    <dbReference type="NCBI Taxonomy" id="994334"/>
    <lineage>
        <taxon>Eukaryota</taxon>
        <taxon>Fungi</taxon>
        <taxon>Fungi incertae sedis</taxon>
        <taxon>Mucoromycota</taxon>
        <taxon>Mucoromycotina</taxon>
        <taxon>Endogonomycetes</taxon>
        <taxon>Endogonales</taxon>
        <taxon>Endogonaceae</taxon>
        <taxon>Jimgerdemannia</taxon>
    </lineage>
</organism>
<comment type="caution">
    <text evidence="2">The sequence shown here is derived from an EMBL/GenBank/DDBJ whole genome shotgun (WGS) entry which is preliminary data.</text>
</comment>
<gene>
    <name evidence="2" type="ORF">BC936DRAFT_147743</name>
</gene>
<dbReference type="EMBL" id="RBNI01006768">
    <property type="protein sequence ID" value="RUP45781.1"/>
    <property type="molecule type" value="Genomic_DNA"/>
</dbReference>
<proteinExistence type="predicted"/>
<accession>A0A433D4N5</accession>
<feature type="region of interest" description="Disordered" evidence="1">
    <location>
        <begin position="29"/>
        <end position="54"/>
    </location>
</feature>
<feature type="compositionally biased region" description="Low complexity" evidence="1">
    <location>
        <begin position="39"/>
        <end position="53"/>
    </location>
</feature>
<name>A0A433D4N5_9FUNG</name>
<evidence type="ECO:0000256" key="1">
    <source>
        <dbReference type="SAM" id="MobiDB-lite"/>
    </source>
</evidence>
<protein>
    <submittedName>
        <fullName evidence="2">Uncharacterized protein</fullName>
    </submittedName>
</protein>
<keyword evidence="3" id="KW-1185">Reference proteome</keyword>